<name>A0A081RA59_SPHCR</name>
<accession>A0A081RA59</accession>
<protein>
    <submittedName>
        <fullName evidence="2">Uncharacterized protein</fullName>
    </submittedName>
</protein>
<feature type="transmembrane region" description="Helical" evidence="1">
    <location>
        <begin position="82"/>
        <end position="103"/>
    </location>
</feature>
<dbReference type="EMBL" id="JFHR01000052">
    <property type="protein sequence ID" value="KEQ52082.1"/>
    <property type="molecule type" value="Genomic_DNA"/>
</dbReference>
<gene>
    <name evidence="2" type="ORF">BV95_03634</name>
</gene>
<dbReference type="Pfam" id="PF19728">
    <property type="entry name" value="DUF6220"/>
    <property type="match status" value="1"/>
</dbReference>
<organism evidence="2 3">
    <name type="scientific">Sphingobium chlorophenolicum</name>
    <dbReference type="NCBI Taxonomy" id="46429"/>
    <lineage>
        <taxon>Bacteria</taxon>
        <taxon>Pseudomonadati</taxon>
        <taxon>Pseudomonadota</taxon>
        <taxon>Alphaproteobacteria</taxon>
        <taxon>Sphingomonadales</taxon>
        <taxon>Sphingomonadaceae</taxon>
        <taxon>Sphingobium</taxon>
    </lineage>
</organism>
<dbReference type="PATRIC" id="fig|46429.4.peg.3620"/>
<feature type="transmembrane region" description="Helical" evidence="1">
    <location>
        <begin position="20"/>
        <end position="42"/>
    </location>
</feature>
<reference evidence="2 3" key="1">
    <citation type="submission" date="2014-02" db="EMBL/GenBank/DDBJ databases">
        <title>Whole genome sequence of Sphingobium chlorophenolicum NBRC 16172.</title>
        <authorList>
            <person name="Gan H.M."/>
            <person name="Gan H.Y."/>
            <person name="Chew T.H."/>
            <person name="Savka M.A."/>
        </authorList>
    </citation>
    <scope>NUCLEOTIDE SEQUENCE [LARGE SCALE GENOMIC DNA]</scope>
    <source>
        <strain evidence="2 3">NBRC 16172</strain>
    </source>
</reference>
<evidence type="ECO:0000313" key="2">
    <source>
        <dbReference type="EMBL" id="KEQ52082.1"/>
    </source>
</evidence>
<proteinExistence type="predicted"/>
<keyword evidence="1" id="KW-1133">Transmembrane helix</keyword>
<comment type="caution">
    <text evidence="2">The sequence shown here is derived from an EMBL/GenBank/DDBJ whole genome shotgun (WGS) entry which is preliminary data.</text>
</comment>
<sequence>MPIPESIDIPAPPRSLIANLMLATAWTILVGVAAQCVFAALVPLEATQYWACHVRLGVAIGCLLVLLTRLAFLSREHRTVRAWLLGACLLYALQIGLGSIVRAHDAPPAQLLLLFNDGLIFALVVVARAKIARQPAVRRIPR</sequence>
<evidence type="ECO:0000313" key="3">
    <source>
        <dbReference type="Proteomes" id="UP000028411"/>
    </source>
</evidence>
<keyword evidence="1" id="KW-0472">Membrane</keyword>
<dbReference type="AlphaFoldDB" id="A0A081RA59"/>
<dbReference type="Proteomes" id="UP000028411">
    <property type="component" value="Unassembled WGS sequence"/>
</dbReference>
<evidence type="ECO:0000256" key="1">
    <source>
        <dbReference type="SAM" id="Phobius"/>
    </source>
</evidence>
<keyword evidence="1" id="KW-0812">Transmembrane</keyword>
<feature type="transmembrane region" description="Helical" evidence="1">
    <location>
        <begin position="109"/>
        <end position="129"/>
    </location>
</feature>
<dbReference type="InterPro" id="IPR046192">
    <property type="entry name" value="DUF6220"/>
</dbReference>
<feature type="transmembrane region" description="Helical" evidence="1">
    <location>
        <begin position="48"/>
        <end position="70"/>
    </location>
</feature>